<keyword evidence="2" id="KW-1185">Reference proteome</keyword>
<dbReference type="PANTHER" id="PTHR48228:SF4">
    <property type="entry name" value="BLR3030 PROTEIN"/>
    <property type="match status" value="1"/>
</dbReference>
<dbReference type="InterPro" id="IPR050509">
    <property type="entry name" value="CoA-transferase_III"/>
</dbReference>
<dbReference type="RefSeq" id="WP_248666598.1">
    <property type="nucleotide sequence ID" value="NZ_JALPRX010000034.1"/>
</dbReference>
<name>A0A9X1Y990_9PROT</name>
<proteinExistence type="predicted"/>
<dbReference type="InterPro" id="IPR003673">
    <property type="entry name" value="CoA-Trfase_fam_III"/>
</dbReference>
<dbReference type="SUPFAM" id="SSF89796">
    <property type="entry name" value="CoA-transferase family III (CaiB/BaiF)"/>
    <property type="match status" value="2"/>
</dbReference>
<reference evidence="1" key="1">
    <citation type="submission" date="2022-04" db="EMBL/GenBank/DDBJ databases">
        <title>Roseomonas acroporae sp. nov., isolated from coral Acropora digitifera.</title>
        <authorList>
            <person name="Sun H."/>
        </authorList>
    </citation>
    <scope>NUCLEOTIDE SEQUENCE</scope>
    <source>
        <strain evidence="1">NAR14</strain>
    </source>
</reference>
<gene>
    <name evidence="1" type="ORF">M0638_08780</name>
</gene>
<dbReference type="Pfam" id="PF02515">
    <property type="entry name" value="CoA_transf_3"/>
    <property type="match status" value="2"/>
</dbReference>
<organism evidence="1 2">
    <name type="scientific">Roseomonas acroporae</name>
    <dbReference type="NCBI Taxonomy" id="2937791"/>
    <lineage>
        <taxon>Bacteria</taxon>
        <taxon>Pseudomonadati</taxon>
        <taxon>Pseudomonadota</taxon>
        <taxon>Alphaproteobacteria</taxon>
        <taxon>Acetobacterales</taxon>
        <taxon>Roseomonadaceae</taxon>
        <taxon>Roseomonas</taxon>
    </lineage>
</organism>
<accession>A0A9X1Y990</accession>
<dbReference type="Gene3D" id="3.30.1540.10">
    <property type="entry name" value="formyl-coa transferase, domain 3"/>
    <property type="match status" value="1"/>
</dbReference>
<dbReference type="GO" id="GO:0016740">
    <property type="term" value="F:transferase activity"/>
    <property type="evidence" value="ECO:0007669"/>
    <property type="project" value="UniProtKB-KW"/>
</dbReference>
<dbReference type="InterPro" id="IPR044855">
    <property type="entry name" value="CoA-Trfase_III_dom3_sf"/>
</dbReference>
<dbReference type="InterPro" id="IPR023606">
    <property type="entry name" value="CoA-Trfase_III_dom_1_sf"/>
</dbReference>
<dbReference type="PANTHER" id="PTHR48228">
    <property type="entry name" value="SUCCINYL-COA--D-CITRAMALATE COA-TRANSFERASE"/>
    <property type="match status" value="1"/>
</dbReference>
<dbReference type="AlphaFoldDB" id="A0A9X1Y990"/>
<dbReference type="EMBL" id="JALPRX010000034">
    <property type="protein sequence ID" value="MCK8784472.1"/>
    <property type="molecule type" value="Genomic_DNA"/>
</dbReference>
<keyword evidence="1" id="KW-0808">Transferase</keyword>
<evidence type="ECO:0000313" key="2">
    <source>
        <dbReference type="Proteomes" id="UP001139516"/>
    </source>
</evidence>
<comment type="caution">
    <text evidence="1">The sequence shown here is derived from an EMBL/GenBank/DDBJ whole genome shotgun (WGS) entry which is preliminary data.</text>
</comment>
<evidence type="ECO:0000313" key="1">
    <source>
        <dbReference type="EMBL" id="MCK8784472.1"/>
    </source>
</evidence>
<dbReference type="Proteomes" id="UP001139516">
    <property type="component" value="Unassembled WGS sequence"/>
</dbReference>
<dbReference type="Gene3D" id="3.40.50.10540">
    <property type="entry name" value="Crotonobetainyl-coa:carnitine coa-transferase, domain 1"/>
    <property type="match status" value="2"/>
</dbReference>
<protein>
    <submittedName>
        <fullName evidence="1">CoA transferase</fullName>
    </submittedName>
</protein>
<sequence length="467" mass="48576">MATTDPALALAGLWRTAGLDPAALDRLRLAGREPALPSTYAIGTAAQASIAASALAAAELHRRRGGAAQQVAVSMRHAAIEFRSERHIRTEGSDSGARWDPIAGPYRCGDGRWVRLHTNFPHHRDGVLRLLGCANTREAVAAALSRRKALDFEADAAAAGLCVTATRSTAEWLGSPQGRAAAALPPVLIERIGDAPPRPLPPAADRPLAGFRALDLTRVIAGPVCGRVLAAHGAEVLHLTGPDLPNFPDLIPDTGRGKRPAHLDLGTEAGRDRLLALARGADLFVQGYRPGALAARGFSPAALAAEAPGLVCVGLSAYGHLGPWSGRRGFDSLVQNANGMNLEEAAAAGTEGPKPLPCQALDHASGYLLALGAMAALIRRAEEGGSWLVRVSLAGTGEWIRGLGRLPDGLSAPEPEAAEVEALLEESDSGFGRMRAVRHAGLLAATPARWDRPALPLGSVAPAWLDG</sequence>